<dbReference type="FunFam" id="1.10.45.10:FF:000001">
    <property type="entry name" value="D-lactate dehydrogenase mitochondrial"/>
    <property type="match status" value="1"/>
</dbReference>
<dbReference type="PROSITE" id="PS51387">
    <property type="entry name" value="FAD_PCMH"/>
    <property type="match status" value="1"/>
</dbReference>
<keyword evidence="5" id="KW-0560">Oxidoreductase</keyword>
<dbReference type="InterPro" id="IPR051914">
    <property type="entry name" value="FAD-linked_OxidoTrans_Type4"/>
</dbReference>
<evidence type="ECO:0000313" key="8">
    <source>
        <dbReference type="EMBL" id="QQB15973.1"/>
    </source>
</evidence>
<gene>
    <name evidence="8" type="ORF">I6H47_03200</name>
</gene>
<keyword evidence="3" id="KW-0285">Flavoprotein</keyword>
<evidence type="ECO:0000256" key="5">
    <source>
        <dbReference type="ARBA" id="ARBA00023002"/>
    </source>
</evidence>
<dbReference type="InterPro" id="IPR016166">
    <property type="entry name" value="FAD-bd_PCMH"/>
</dbReference>
<dbReference type="InterPro" id="IPR016171">
    <property type="entry name" value="Vanillyl_alc_oxidase_C-sub2"/>
</dbReference>
<organism evidence="8 9">
    <name type="scientific">Brevibacterium casei</name>
    <dbReference type="NCBI Taxonomy" id="33889"/>
    <lineage>
        <taxon>Bacteria</taxon>
        <taxon>Bacillati</taxon>
        <taxon>Actinomycetota</taxon>
        <taxon>Actinomycetes</taxon>
        <taxon>Micrococcales</taxon>
        <taxon>Brevibacteriaceae</taxon>
        <taxon>Brevibacterium</taxon>
    </lineage>
</organism>
<dbReference type="Gene3D" id="3.30.70.2740">
    <property type="match status" value="1"/>
</dbReference>
<feature type="domain" description="FAD-binding PCMH-type" evidence="7">
    <location>
        <begin position="59"/>
        <end position="238"/>
    </location>
</feature>
<proteinExistence type="inferred from homology"/>
<dbReference type="InterPro" id="IPR016164">
    <property type="entry name" value="FAD-linked_Oxase-like_C"/>
</dbReference>
<dbReference type="EMBL" id="CP065989">
    <property type="protein sequence ID" value="QQB15973.1"/>
    <property type="molecule type" value="Genomic_DNA"/>
</dbReference>
<name>A0A7T4A2D4_9MICO</name>
<dbReference type="FunFam" id="3.30.70.2740:FF:000001">
    <property type="entry name" value="D-lactate dehydrogenase mitochondrial"/>
    <property type="match status" value="1"/>
</dbReference>
<feature type="region of interest" description="Disordered" evidence="6">
    <location>
        <begin position="1"/>
        <end position="20"/>
    </location>
</feature>
<dbReference type="Gene3D" id="3.30.465.10">
    <property type="match status" value="1"/>
</dbReference>
<sequence length="487" mass="50031">MGTAGAAVGDADGNASAGDSRRVAVPPLAELASRLGEGVLTTDPDIIAAHARDEALFCPAEGAIALVRATSASDVQEVMRFATEHRIPVVPQGARSGISGGANASPGAILLSVARMNDVVAVSEAERTVTVQPGIINQDLKDHLAPFGLSYPPDPGSVGISSIGGNIATNAGGLCCVKYGVTRDYVRSLTVVLADGTLSVLGPQTAKGVAGLDMRQLFIGSEGTLGVIVEATLRLVPALPDPFTAVATFPDERSGLQTVADFMAGGGVPSLFEFLDGSSLTMLNAYGDFGLDGEAGSMLIMQVDLAAAESEAMMANFAEVAHACGALDVAYSDDPADSADLIAARRMIQPAYEKFAGAHGGGQLLDDVCLPRAAMPEFCDRLDALRESSGLTISLVAHAGDGNTHPSVFFDAADEAETAKALEVFGEIMRIGLELGGTITGEHGVGYLKRDWLGEELDAGAQRMQLAVKNALDPLGILNPGKMLGGL</sequence>
<reference evidence="8 9" key="1">
    <citation type="submission" date="2020-12" db="EMBL/GenBank/DDBJ databases">
        <title>FDA dAtabase for Regulatory Grade micrObial Sequences (FDA-ARGOS): Supporting development and validation of Infectious Disease Dx tests.</title>
        <authorList>
            <person name="Sproer C."/>
            <person name="Gronow S."/>
            <person name="Severitt S."/>
            <person name="Schroder I."/>
            <person name="Tallon L."/>
            <person name="Sadzewicz L."/>
            <person name="Zhao X."/>
            <person name="Boylan J."/>
            <person name="Ott S."/>
            <person name="Bowen H."/>
            <person name="Vavikolanu K."/>
            <person name="Mehta A."/>
            <person name="Aluvathingal J."/>
            <person name="Nadendla S."/>
            <person name="Lowell S."/>
            <person name="Myers T."/>
            <person name="Yan Y."/>
            <person name="Sichtig H."/>
        </authorList>
    </citation>
    <scope>NUCLEOTIDE SEQUENCE [LARGE SCALE GENOMIC DNA]</scope>
    <source>
        <strain evidence="8 9">FDAARGOS_990</strain>
    </source>
</reference>
<dbReference type="InterPro" id="IPR006094">
    <property type="entry name" value="Oxid_FAD_bind_N"/>
</dbReference>
<dbReference type="SUPFAM" id="SSF55103">
    <property type="entry name" value="FAD-linked oxidases, C-terminal domain"/>
    <property type="match status" value="1"/>
</dbReference>
<dbReference type="GO" id="GO:0016491">
    <property type="term" value="F:oxidoreductase activity"/>
    <property type="evidence" value="ECO:0007669"/>
    <property type="project" value="UniProtKB-KW"/>
</dbReference>
<dbReference type="Proteomes" id="UP000595374">
    <property type="component" value="Chromosome"/>
</dbReference>
<dbReference type="Pfam" id="PF02913">
    <property type="entry name" value="FAD-oxidase_C"/>
    <property type="match status" value="1"/>
</dbReference>
<dbReference type="PANTHER" id="PTHR42934">
    <property type="entry name" value="GLYCOLATE OXIDASE SUBUNIT GLCD"/>
    <property type="match status" value="1"/>
</dbReference>
<comment type="similarity">
    <text evidence="2">Belongs to the FAD-binding oxidoreductase/transferase type 4 family.</text>
</comment>
<dbReference type="InterPro" id="IPR004113">
    <property type="entry name" value="FAD-bd_oxidored_4_C"/>
</dbReference>
<dbReference type="Gene3D" id="1.10.45.10">
    <property type="entry name" value="Vanillyl-alcohol Oxidase, Chain A, domain 4"/>
    <property type="match status" value="1"/>
</dbReference>
<dbReference type="PANTHER" id="PTHR42934:SF2">
    <property type="entry name" value="GLYCOLATE OXIDASE SUBUNIT GLCD"/>
    <property type="match status" value="1"/>
</dbReference>
<comment type="cofactor">
    <cofactor evidence="1">
        <name>FAD</name>
        <dbReference type="ChEBI" id="CHEBI:57692"/>
    </cofactor>
</comment>
<keyword evidence="4" id="KW-0274">FAD</keyword>
<accession>A0A7T4A2D4</accession>
<feature type="compositionally biased region" description="Low complexity" evidence="6">
    <location>
        <begin position="1"/>
        <end position="18"/>
    </location>
</feature>
<evidence type="ECO:0000256" key="3">
    <source>
        <dbReference type="ARBA" id="ARBA00022630"/>
    </source>
</evidence>
<dbReference type="AlphaFoldDB" id="A0A7T4A2D4"/>
<evidence type="ECO:0000256" key="4">
    <source>
        <dbReference type="ARBA" id="ARBA00022827"/>
    </source>
</evidence>
<evidence type="ECO:0000313" key="9">
    <source>
        <dbReference type="Proteomes" id="UP000595374"/>
    </source>
</evidence>
<evidence type="ECO:0000256" key="2">
    <source>
        <dbReference type="ARBA" id="ARBA00008000"/>
    </source>
</evidence>
<dbReference type="SUPFAM" id="SSF56176">
    <property type="entry name" value="FAD-binding/transporter-associated domain-like"/>
    <property type="match status" value="1"/>
</dbReference>
<evidence type="ECO:0000256" key="6">
    <source>
        <dbReference type="SAM" id="MobiDB-lite"/>
    </source>
</evidence>
<dbReference type="GO" id="GO:0071949">
    <property type="term" value="F:FAD binding"/>
    <property type="evidence" value="ECO:0007669"/>
    <property type="project" value="InterPro"/>
</dbReference>
<dbReference type="InterPro" id="IPR016169">
    <property type="entry name" value="FAD-bd_PCMH_sub2"/>
</dbReference>
<evidence type="ECO:0000256" key="1">
    <source>
        <dbReference type="ARBA" id="ARBA00001974"/>
    </source>
</evidence>
<evidence type="ECO:0000259" key="7">
    <source>
        <dbReference type="PROSITE" id="PS51387"/>
    </source>
</evidence>
<dbReference type="InterPro" id="IPR036318">
    <property type="entry name" value="FAD-bd_PCMH-like_sf"/>
</dbReference>
<protein>
    <submittedName>
        <fullName evidence="8">FAD-binding oxidoreductase</fullName>
    </submittedName>
</protein>
<dbReference type="Pfam" id="PF01565">
    <property type="entry name" value="FAD_binding_4"/>
    <property type="match status" value="1"/>
</dbReference>